<sequence length="87" mass="9937">MIFHRPLLVSDFPGWVGPFGPEGWNRRCGLEQRCVRGFIYMSDSSSVLRTESDSGHKQRLRVLYFFVAVQITLDPETATETTDKNGE</sequence>
<evidence type="ECO:0000313" key="1">
    <source>
        <dbReference type="EMBL" id="VFK28212.1"/>
    </source>
</evidence>
<proteinExistence type="predicted"/>
<organism evidence="1">
    <name type="scientific">Candidatus Kentrum sp. MB</name>
    <dbReference type="NCBI Taxonomy" id="2138164"/>
    <lineage>
        <taxon>Bacteria</taxon>
        <taxon>Pseudomonadati</taxon>
        <taxon>Pseudomonadota</taxon>
        <taxon>Gammaproteobacteria</taxon>
        <taxon>Candidatus Kentrum</taxon>
    </lineage>
</organism>
<dbReference type="EMBL" id="CAADFO010000034">
    <property type="protein sequence ID" value="VFK28212.1"/>
    <property type="molecule type" value="Genomic_DNA"/>
</dbReference>
<protein>
    <submittedName>
        <fullName evidence="1">Uncharacterized protein</fullName>
    </submittedName>
</protein>
<gene>
    <name evidence="1" type="ORF">BECKMB1821G_GA0114241_103432</name>
</gene>
<name>A0A450XFY6_9GAMM</name>
<accession>A0A450XFY6</accession>
<dbReference type="AlphaFoldDB" id="A0A450XFY6"/>
<reference evidence="1" key="1">
    <citation type="submission" date="2019-02" db="EMBL/GenBank/DDBJ databases">
        <authorList>
            <person name="Gruber-Vodicka R. H."/>
            <person name="Seah K. B. B."/>
        </authorList>
    </citation>
    <scope>NUCLEOTIDE SEQUENCE</scope>
    <source>
        <strain evidence="1">BECK_BZ197</strain>
    </source>
</reference>